<dbReference type="InterPro" id="IPR042099">
    <property type="entry name" value="ANL_N_sf"/>
</dbReference>
<comment type="similarity">
    <text evidence="1">Belongs to the ATP-dependent AMP-binding enzyme family.</text>
</comment>
<dbReference type="NCBIfam" id="TIGR01217">
    <property type="entry name" value="ac_ac_CoA_syn"/>
    <property type="match status" value="1"/>
</dbReference>
<proteinExistence type="inferred from homology"/>
<dbReference type="Pfam" id="PF00501">
    <property type="entry name" value="AMP-binding"/>
    <property type="match status" value="1"/>
</dbReference>
<dbReference type="SUPFAM" id="SSF56801">
    <property type="entry name" value="Acetyl-CoA synthetase-like"/>
    <property type="match status" value="1"/>
</dbReference>
<dbReference type="RefSeq" id="WP_108960661.1">
    <property type="nucleotide sequence ID" value="NZ_BFAZ01000009.1"/>
</dbReference>
<comment type="caution">
    <text evidence="7">The sequence shown here is derived from an EMBL/GenBank/DDBJ whole genome shotgun (WGS) entry which is preliminary data.</text>
</comment>
<evidence type="ECO:0000256" key="4">
    <source>
        <dbReference type="ARBA" id="ARBA00022840"/>
    </source>
</evidence>
<evidence type="ECO:0000259" key="6">
    <source>
        <dbReference type="Pfam" id="PF13193"/>
    </source>
</evidence>
<dbReference type="EMBL" id="BFAZ01000009">
    <property type="protein sequence ID" value="GBF43791.1"/>
    <property type="molecule type" value="Genomic_DNA"/>
</dbReference>
<evidence type="ECO:0000259" key="5">
    <source>
        <dbReference type="Pfam" id="PF00501"/>
    </source>
</evidence>
<protein>
    <submittedName>
        <fullName evidence="7">Acetyl-CoA synthetase</fullName>
    </submittedName>
</protein>
<dbReference type="InterPro" id="IPR000873">
    <property type="entry name" value="AMP-dep_synth/lig_dom"/>
</dbReference>
<dbReference type="GO" id="GO:0030729">
    <property type="term" value="F:acetoacetate-CoA ligase activity"/>
    <property type="evidence" value="ECO:0007669"/>
    <property type="project" value="InterPro"/>
</dbReference>
<dbReference type="GO" id="GO:0006629">
    <property type="term" value="P:lipid metabolic process"/>
    <property type="evidence" value="ECO:0007669"/>
    <property type="project" value="InterPro"/>
</dbReference>
<gene>
    <name evidence="7" type="ORF">LPTSP2_30940</name>
</gene>
<dbReference type="InterPro" id="IPR020845">
    <property type="entry name" value="AMP-binding_CS"/>
</dbReference>
<dbReference type="GO" id="GO:0005524">
    <property type="term" value="F:ATP binding"/>
    <property type="evidence" value="ECO:0007669"/>
    <property type="project" value="UniProtKB-KW"/>
</dbReference>
<feature type="domain" description="AMP-dependent synthetase/ligase" evidence="5">
    <location>
        <begin position="95"/>
        <end position="473"/>
    </location>
</feature>
<keyword evidence="4" id="KW-0067">ATP-binding</keyword>
<keyword evidence="2" id="KW-0436">Ligase</keyword>
<dbReference type="AlphaFoldDB" id="A0A2P2DGN0"/>
<dbReference type="PANTHER" id="PTHR42921">
    <property type="entry name" value="ACETOACETYL-COA SYNTHETASE"/>
    <property type="match status" value="1"/>
</dbReference>
<dbReference type="InterPro" id="IPR025110">
    <property type="entry name" value="AMP-bd_C"/>
</dbReference>
<organism evidence="7 8">
    <name type="scientific">Leptospira ellinghausenii</name>
    <dbReference type="NCBI Taxonomy" id="1917822"/>
    <lineage>
        <taxon>Bacteria</taxon>
        <taxon>Pseudomonadati</taxon>
        <taxon>Spirochaetota</taxon>
        <taxon>Spirochaetia</taxon>
        <taxon>Leptospirales</taxon>
        <taxon>Leptospiraceae</taxon>
        <taxon>Leptospira</taxon>
    </lineage>
</organism>
<keyword evidence="8" id="KW-1185">Reference proteome</keyword>
<dbReference type="Gene3D" id="3.40.50.12780">
    <property type="entry name" value="N-terminal domain of ligase-like"/>
    <property type="match status" value="1"/>
</dbReference>
<dbReference type="Gene3D" id="3.30.300.30">
    <property type="match status" value="1"/>
</dbReference>
<keyword evidence="3" id="KW-0547">Nucleotide-binding</keyword>
<dbReference type="OrthoDB" id="9778383at2"/>
<name>A0A2P2DGN0_9LEPT</name>
<evidence type="ECO:0000313" key="7">
    <source>
        <dbReference type="EMBL" id="GBF43791.1"/>
    </source>
</evidence>
<dbReference type="Pfam" id="PF13193">
    <property type="entry name" value="AMP-binding_C"/>
    <property type="match status" value="1"/>
</dbReference>
<accession>A0A2P2DGN0</accession>
<sequence>MSQNPLWTPVSHSNNLNKFQNLIETKLGKSFPDYVSFHQFSIDESQIFWKVWLQESGLILKTPAIQTFVKGKQFSETKWFPGATFNFAENLLERGNPKQEAIVFYGEDGGVQRLTFQELKLEVIKLRKHLLSLGIQKGDRVVGIVPNAPISTIGMLATASLGAIWSSASPDFGVKGILDRFEQIYPKVVISVESYSFKGKEISIIEKLEEITQTLSSAKNSEFKETILYEFMNPIKDFGKIKNPIRYQDLSQALDESIDYVPISFSDPVYIMFSSGTTGLPKCIVQGGGVLLNHTKELALHCNVSEADRFFYYTTCGWMMWNWSQSVLALGATLYQFDGNPFYPNWETLWSMAEKESIQIFGTSAKYLSVLEEEGISVKSKYSLPDLKVILSTGSPLPVSGFQYVYENIKTDVQLSSISGGTDLNGCFALGNPSLPVYAGQIQCKGLGMDVQVFDSMGRSVTGEKGELVCLTPFPSMPLYFWNDESGAKYKAAYFETYDNIWCHGDFASITPENGVIIYGRSDATLNPGGVRIGTADIYSVVSKIQEIKDSVIIGQDYKDDVRVVLFVVLADGIELDDRLVKKIKEQIKNETSPRHVPSIILTVPEIPYTINGKKVEIAVKQTVAGIEVKNKNALANPNALDFFKDRNELMQ</sequence>
<dbReference type="NCBIfam" id="NF002937">
    <property type="entry name" value="PRK03584.1"/>
    <property type="match status" value="1"/>
</dbReference>
<evidence type="ECO:0000256" key="2">
    <source>
        <dbReference type="ARBA" id="ARBA00022598"/>
    </source>
</evidence>
<evidence type="ECO:0000313" key="8">
    <source>
        <dbReference type="Proteomes" id="UP000245206"/>
    </source>
</evidence>
<dbReference type="Proteomes" id="UP000245206">
    <property type="component" value="Unassembled WGS sequence"/>
</dbReference>
<reference evidence="8" key="1">
    <citation type="journal article" date="2019" name="Microbiol. Immunol.">
        <title>Molecular and phenotypic characterization of Leptospira johnsonii sp. nov., Leptospira ellinghausenii sp. nov. and Leptospira ryugenii sp. nov. isolated from soil and water in Japan.</title>
        <authorList>
            <person name="Masuzawa T."/>
            <person name="Saito M."/>
            <person name="Nakao R."/>
            <person name="Nikaido Y."/>
            <person name="Matsumoto M."/>
            <person name="Ogawa M."/>
            <person name="Yokoyama M."/>
            <person name="Hidaka Y."/>
            <person name="Tomita J."/>
            <person name="Sakakibara K."/>
            <person name="Suzuki K."/>
            <person name="Yasuda S."/>
            <person name="Sato H."/>
            <person name="Yamaguchi M."/>
            <person name="Yoshida S.I."/>
            <person name="Koizumi N."/>
            <person name="Kawamura Y."/>
        </authorList>
    </citation>
    <scope>NUCLEOTIDE SEQUENCE [LARGE SCALE GENOMIC DNA]</scope>
    <source>
        <strain evidence="8">E18</strain>
    </source>
</reference>
<evidence type="ECO:0000256" key="3">
    <source>
        <dbReference type="ARBA" id="ARBA00022741"/>
    </source>
</evidence>
<dbReference type="InterPro" id="IPR005914">
    <property type="entry name" value="Acac_CoA_synth"/>
</dbReference>
<dbReference type="InterPro" id="IPR045851">
    <property type="entry name" value="AMP-bd_C_sf"/>
</dbReference>
<feature type="domain" description="AMP-binding enzyme C-terminal" evidence="6">
    <location>
        <begin position="540"/>
        <end position="614"/>
    </location>
</feature>
<dbReference type="PROSITE" id="PS00455">
    <property type="entry name" value="AMP_BINDING"/>
    <property type="match status" value="1"/>
</dbReference>
<evidence type="ECO:0000256" key="1">
    <source>
        <dbReference type="ARBA" id="ARBA00006432"/>
    </source>
</evidence>
<dbReference type="PANTHER" id="PTHR42921:SF1">
    <property type="entry name" value="ACETOACETYL-COA SYNTHETASE"/>
    <property type="match status" value="1"/>
</dbReference>